<feature type="signal peptide" evidence="1">
    <location>
        <begin position="1"/>
        <end position="23"/>
    </location>
</feature>
<name>A0ABT8HKY1_MYCAO</name>
<keyword evidence="3" id="KW-1185">Reference proteome</keyword>
<evidence type="ECO:0000256" key="1">
    <source>
        <dbReference type="SAM" id="SignalP"/>
    </source>
</evidence>
<feature type="chain" id="PRO_5045369811" evidence="1">
    <location>
        <begin position="24"/>
        <end position="109"/>
    </location>
</feature>
<evidence type="ECO:0000313" key="2">
    <source>
        <dbReference type="EMBL" id="MDN4521399.1"/>
    </source>
</evidence>
<evidence type="ECO:0000313" key="3">
    <source>
        <dbReference type="Proteomes" id="UP001172687"/>
    </source>
</evidence>
<sequence>MRPRHARAVNRALVLITLGWAAAAGMATARADLVDTYVMTNASAVCATLDSYPSVAGIEGIGQAIMDDGLTPQAAGEVVTRAIVGWCPEHLPELNAFIAKWTTAGSVVA</sequence>
<proteinExistence type="predicted"/>
<protein>
    <submittedName>
        <fullName evidence="2">DUF732 domain-containing protein</fullName>
    </submittedName>
</protein>
<dbReference type="EMBL" id="JAUHTC010000091">
    <property type="protein sequence ID" value="MDN4521399.1"/>
    <property type="molecule type" value="Genomic_DNA"/>
</dbReference>
<accession>A0ABT8HKY1</accession>
<reference evidence="2" key="1">
    <citation type="submission" date="2023-07" db="EMBL/GenBank/DDBJ databases">
        <title>Degradation of tert-butanol by M. austroafricanum TBA100.</title>
        <authorList>
            <person name="Helbich S."/>
            <person name="Vainshtein Y."/>
        </authorList>
    </citation>
    <scope>NUCLEOTIDE SEQUENCE</scope>
    <source>
        <strain evidence="2">TBA100</strain>
    </source>
</reference>
<keyword evidence="1" id="KW-0732">Signal</keyword>
<organism evidence="2 3">
    <name type="scientific">Mycolicibacterium austroafricanum</name>
    <name type="common">Mycobacterium austroafricanum</name>
    <dbReference type="NCBI Taxonomy" id="39687"/>
    <lineage>
        <taxon>Bacteria</taxon>
        <taxon>Bacillati</taxon>
        <taxon>Actinomycetota</taxon>
        <taxon>Actinomycetes</taxon>
        <taxon>Mycobacteriales</taxon>
        <taxon>Mycobacteriaceae</taxon>
        <taxon>Mycolicibacterium</taxon>
    </lineage>
</organism>
<comment type="caution">
    <text evidence="2">The sequence shown here is derived from an EMBL/GenBank/DDBJ whole genome shotgun (WGS) entry which is preliminary data.</text>
</comment>
<dbReference type="RefSeq" id="WP_301161794.1">
    <property type="nucleotide sequence ID" value="NZ_JAUHTC010000091.1"/>
</dbReference>
<dbReference type="Proteomes" id="UP001172687">
    <property type="component" value="Unassembled WGS sequence"/>
</dbReference>
<gene>
    <name evidence="2" type="ORF">QYF68_26775</name>
</gene>